<keyword evidence="3" id="KW-1185">Reference proteome</keyword>
<reference evidence="2 3" key="1">
    <citation type="submission" date="2019-07" db="EMBL/GenBank/DDBJ databases">
        <title>New species of Amycolatopsis and Streptomyces.</title>
        <authorList>
            <person name="Duangmal K."/>
            <person name="Teo W.F.A."/>
            <person name="Lipun K."/>
        </authorList>
    </citation>
    <scope>NUCLEOTIDE SEQUENCE [LARGE SCALE GENOMIC DNA]</scope>
    <source>
        <strain evidence="2 3">JCM 30562</strain>
    </source>
</reference>
<dbReference type="RefSeq" id="WP_144638062.1">
    <property type="nucleotide sequence ID" value="NZ_BNAX01000007.1"/>
</dbReference>
<gene>
    <name evidence="2" type="ORF">FNH06_13250</name>
</gene>
<sequence>MSYRDQPGDKRGRWTKSGGLLGAGLLAGLVAFAAGGDIVSSVGAGLDTATGSEGSSAVKARRGQQEARQGHDAEALGRLGLKEIKRDSRRELRCAVQSHGRVQQYFLQHPCDSLDQLLFAASDARGNVLVGSVVWVKMPSNTTAAQLKRIEDTFGSGDVTPFGTEVLGLGGIRFTGTHYRARLDGPLVVIAETEPVRGRPPEVLLNEVAAVTDVLPPL</sequence>
<evidence type="ECO:0000313" key="2">
    <source>
        <dbReference type="EMBL" id="TVT22579.1"/>
    </source>
</evidence>
<organism evidence="2 3">
    <name type="scientific">Amycolatopsis acidiphila</name>
    <dbReference type="NCBI Taxonomy" id="715473"/>
    <lineage>
        <taxon>Bacteria</taxon>
        <taxon>Bacillati</taxon>
        <taxon>Actinomycetota</taxon>
        <taxon>Actinomycetes</taxon>
        <taxon>Pseudonocardiales</taxon>
        <taxon>Pseudonocardiaceae</taxon>
        <taxon>Amycolatopsis</taxon>
    </lineage>
</organism>
<comment type="caution">
    <text evidence="2">The sequence shown here is derived from an EMBL/GenBank/DDBJ whole genome shotgun (WGS) entry which is preliminary data.</text>
</comment>
<dbReference type="OrthoDB" id="3470137at2"/>
<evidence type="ECO:0000313" key="3">
    <source>
        <dbReference type="Proteomes" id="UP000318578"/>
    </source>
</evidence>
<name>A0A558AE91_9PSEU</name>
<dbReference type="Proteomes" id="UP000318578">
    <property type="component" value="Unassembled WGS sequence"/>
</dbReference>
<dbReference type="AlphaFoldDB" id="A0A558AE91"/>
<evidence type="ECO:0000256" key="1">
    <source>
        <dbReference type="SAM" id="MobiDB-lite"/>
    </source>
</evidence>
<feature type="region of interest" description="Disordered" evidence="1">
    <location>
        <begin position="50"/>
        <end position="71"/>
    </location>
</feature>
<proteinExistence type="predicted"/>
<dbReference type="EMBL" id="VJZA01000017">
    <property type="protein sequence ID" value="TVT22579.1"/>
    <property type="molecule type" value="Genomic_DNA"/>
</dbReference>
<accession>A0A558AE91</accession>
<protein>
    <submittedName>
        <fullName evidence="2">Uncharacterized protein</fullName>
    </submittedName>
</protein>